<sequence length="101" mass="11717">MLKEDLSMGWKEKSTYAGEFGKDFDLHTSFQEPRFVRPKLDANANLEKVRVMICVSYLSQTRNTHPVTTQMTNEKAPTQSEVDKFLYVSLYQDTFDPETKS</sequence>
<reference evidence="1 2" key="1">
    <citation type="submission" date="2016-07" db="EMBL/GenBank/DDBJ databases">
        <title>Pervasive Adenine N6-methylation of Active Genes in Fungi.</title>
        <authorList>
            <consortium name="DOE Joint Genome Institute"/>
            <person name="Mondo S.J."/>
            <person name="Dannebaum R.O."/>
            <person name="Kuo R.C."/>
            <person name="Labutti K."/>
            <person name="Haridas S."/>
            <person name="Kuo A."/>
            <person name="Salamov A."/>
            <person name="Ahrendt S.R."/>
            <person name="Lipzen A."/>
            <person name="Sullivan W."/>
            <person name="Andreopoulos W.B."/>
            <person name="Clum A."/>
            <person name="Lindquist E."/>
            <person name="Daum C."/>
            <person name="Ramamoorthy G.K."/>
            <person name="Gryganskyi A."/>
            <person name="Culley D."/>
            <person name="Magnuson J.K."/>
            <person name="James T.Y."/>
            <person name="O'Malley M.A."/>
            <person name="Stajich J.E."/>
            <person name="Spatafora J.W."/>
            <person name="Visel A."/>
            <person name="Grigoriev I.V."/>
        </authorList>
    </citation>
    <scope>NUCLEOTIDE SEQUENCE [LARGE SCALE GENOMIC DNA]</scope>
    <source>
        <strain evidence="1 2">JEL800</strain>
    </source>
</reference>
<dbReference type="OrthoDB" id="2140216at2759"/>
<proteinExistence type="predicted"/>
<gene>
    <name evidence="1" type="ORF">BCR33DRAFT_714006</name>
</gene>
<dbReference type="Proteomes" id="UP000193642">
    <property type="component" value="Unassembled WGS sequence"/>
</dbReference>
<comment type="caution">
    <text evidence="1">The sequence shown here is derived from an EMBL/GenBank/DDBJ whole genome shotgun (WGS) entry which is preliminary data.</text>
</comment>
<dbReference type="AlphaFoldDB" id="A0A1Y2CPM5"/>
<organism evidence="1 2">
    <name type="scientific">Rhizoclosmatium globosum</name>
    <dbReference type="NCBI Taxonomy" id="329046"/>
    <lineage>
        <taxon>Eukaryota</taxon>
        <taxon>Fungi</taxon>
        <taxon>Fungi incertae sedis</taxon>
        <taxon>Chytridiomycota</taxon>
        <taxon>Chytridiomycota incertae sedis</taxon>
        <taxon>Chytridiomycetes</taxon>
        <taxon>Chytridiales</taxon>
        <taxon>Chytriomycetaceae</taxon>
        <taxon>Rhizoclosmatium</taxon>
    </lineage>
</organism>
<accession>A0A1Y2CPM5</accession>
<protein>
    <submittedName>
        <fullName evidence="1">Uncharacterized protein</fullName>
    </submittedName>
</protein>
<evidence type="ECO:0000313" key="1">
    <source>
        <dbReference type="EMBL" id="ORY48896.1"/>
    </source>
</evidence>
<dbReference type="EMBL" id="MCGO01000010">
    <property type="protein sequence ID" value="ORY48896.1"/>
    <property type="molecule type" value="Genomic_DNA"/>
</dbReference>
<name>A0A1Y2CPM5_9FUNG</name>
<keyword evidence="2" id="KW-1185">Reference proteome</keyword>
<evidence type="ECO:0000313" key="2">
    <source>
        <dbReference type="Proteomes" id="UP000193642"/>
    </source>
</evidence>